<accession>A0ABV6XNF8</accession>
<dbReference type="EMBL" id="JBEUKS010000005">
    <property type="protein sequence ID" value="MFC1439780.1"/>
    <property type="molecule type" value="Genomic_DNA"/>
</dbReference>
<protein>
    <submittedName>
        <fullName evidence="1">Uncharacterized protein</fullName>
    </submittedName>
</protein>
<organism evidence="1 2">
    <name type="scientific">Streptacidiphilus jeojiensis</name>
    <dbReference type="NCBI Taxonomy" id="3229225"/>
    <lineage>
        <taxon>Bacteria</taxon>
        <taxon>Bacillati</taxon>
        <taxon>Actinomycetota</taxon>
        <taxon>Actinomycetes</taxon>
        <taxon>Kitasatosporales</taxon>
        <taxon>Streptomycetaceae</taxon>
        <taxon>Streptacidiphilus</taxon>
    </lineage>
</organism>
<keyword evidence="2" id="KW-1185">Reference proteome</keyword>
<dbReference type="Proteomes" id="UP001592581">
    <property type="component" value="Unassembled WGS sequence"/>
</dbReference>
<evidence type="ECO:0000313" key="1">
    <source>
        <dbReference type="EMBL" id="MFC1439780.1"/>
    </source>
</evidence>
<comment type="caution">
    <text evidence="1">The sequence shown here is derived from an EMBL/GenBank/DDBJ whole genome shotgun (WGS) entry which is preliminary data.</text>
</comment>
<name>A0ABV6XNF8_9ACTN</name>
<gene>
    <name evidence="1" type="ORF">ABUW04_16100</name>
</gene>
<sequence length="78" mass="8536">MSESRDWRHLRERLMDLADLGEELSPGMQVGNARFLYAVIAPMAEDAARLARDLETEIANDAAENGVVLPPLDTGDAP</sequence>
<reference evidence="1 2" key="1">
    <citation type="submission" date="2024-06" db="EMBL/GenBank/DDBJ databases">
        <authorList>
            <person name="Lee S.D."/>
        </authorList>
    </citation>
    <scope>NUCLEOTIDE SEQUENCE [LARGE SCALE GENOMIC DNA]</scope>
    <source>
        <strain evidence="1 2">N1-10</strain>
    </source>
</reference>
<proteinExistence type="predicted"/>
<dbReference type="RefSeq" id="WP_380565381.1">
    <property type="nucleotide sequence ID" value="NZ_JBEUKS010000005.1"/>
</dbReference>
<evidence type="ECO:0000313" key="2">
    <source>
        <dbReference type="Proteomes" id="UP001592581"/>
    </source>
</evidence>